<dbReference type="Proteomes" id="UP001432075">
    <property type="component" value="Chromosome"/>
</dbReference>
<protein>
    <submittedName>
        <fullName evidence="2">Uncharacterized protein</fullName>
    </submittedName>
</protein>
<keyword evidence="3" id="KW-1185">Reference proteome</keyword>
<name>A0ABZ1RK85_9ACTN</name>
<organism evidence="2 3">
    <name type="scientific">Streptomyces goshikiensis</name>
    <dbReference type="NCBI Taxonomy" id="1942"/>
    <lineage>
        <taxon>Bacteria</taxon>
        <taxon>Bacillati</taxon>
        <taxon>Actinomycetota</taxon>
        <taxon>Actinomycetes</taxon>
        <taxon>Kitasatosporales</taxon>
        <taxon>Streptomycetaceae</taxon>
        <taxon>Streptomyces</taxon>
    </lineage>
</organism>
<evidence type="ECO:0000313" key="2">
    <source>
        <dbReference type="EMBL" id="WUO46869.1"/>
    </source>
</evidence>
<gene>
    <name evidence="2" type="ORF">OHU17_14000</name>
</gene>
<dbReference type="RefSeq" id="WP_267896582.1">
    <property type="nucleotide sequence ID" value="NZ_BMVE01000001.1"/>
</dbReference>
<proteinExistence type="predicted"/>
<sequence>MGATLRAERAPVLLAGFRPPGPVPPAALADQSETEPLRKPVLAP</sequence>
<accession>A0ABZ1RK85</accession>
<evidence type="ECO:0000256" key="1">
    <source>
        <dbReference type="SAM" id="MobiDB-lite"/>
    </source>
</evidence>
<feature type="region of interest" description="Disordered" evidence="1">
    <location>
        <begin position="1"/>
        <end position="44"/>
    </location>
</feature>
<evidence type="ECO:0000313" key="3">
    <source>
        <dbReference type="Proteomes" id="UP001432075"/>
    </source>
</evidence>
<dbReference type="EMBL" id="CP108057">
    <property type="protein sequence ID" value="WUO46869.1"/>
    <property type="molecule type" value="Genomic_DNA"/>
</dbReference>
<reference evidence="2" key="1">
    <citation type="submission" date="2022-10" db="EMBL/GenBank/DDBJ databases">
        <title>The complete genomes of actinobacterial strains from the NBC collection.</title>
        <authorList>
            <person name="Joergensen T.S."/>
            <person name="Alvarez Arevalo M."/>
            <person name="Sterndorff E.B."/>
            <person name="Faurdal D."/>
            <person name="Vuksanovic O."/>
            <person name="Mourched A.-S."/>
            <person name="Charusanti P."/>
            <person name="Shaw S."/>
            <person name="Blin K."/>
            <person name="Weber T."/>
        </authorList>
    </citation>
    <scope>NUCLEOTIDE SEQUENCE</scope>
    <source>
        <strain evidence="2">NBC_00283</strain>
    </source>
</reference>